<dbReference type="GeneID" id="81591718"/>
<evidence type="ECO:0008006" key="4">
    <source>
        <dbReference type="Google" id="ProtNLM"/>
    </source>
</evidence>
<feature type="region of interest" description="Disordered" evidence="1">
    <location>
        <begin position="1"/>
        <end position="90"/>
    </location>
</feature>
<keyword evidence="3" id="KW-1185">Reference proteome</keyword>
<name>A0AAD6GWN9_9EURO</name>
<dbReference type="SUPFAM" id="SSF56219">
    <property type="entry name" value="DNase I-like"/>
    <property type="match status" value="1"/>
</dbReference>
<accession>A0AAD6GWN9</accession>
<reference evidence="2" key="2">
    <citation type="submission" date="2023-01" db="EMBL/GenBank/DDBJ databases">
        <authorList>
            <person name="Petersen C."/>
        </authorList>
    </citation>
    <scope>NUCLEOTIDE SEQUENCE</scope>
    <source>
        <strain evidence="2">IBT 12815</strain>
    </source>
</reference>
<comment type="caution">
    <text evidence="2">The sequence shown here is derived from an EMBL/GenBank/DDBJ whole genome shotgun (WGS) entry which is preliminary data.</text>
</comment>
<sequence length="538" mass="61323">MADPPTGAPEPLTTNTQKGTRIDEQENLEPTTAVQTSKRKRTGDNQRDSAYYRTPTTHYRRANYPHTSHSGRTERTRSWAAVASGTDKLQPRENHRRNYKDKNCVRISTGQSLTESLDTEATGNAFGRYLQTVAANSHVRTALSKTQATQDVQASAEAARNNTEWLTELGNDTRLVKARFGVTVHHIPTFGLDLERRNTEAIEKITNENDLTDRGFRIEDIAWLKKRAKELGTFASMDIRFDSLEAAEWMLNNGLLIDQRYIGRVEKCEIKKKRCFRCQGHGAPIRMLENNLRILQLNIMKSRAGMEALINGHQSQNPDILLIQEPSITAYRTHVNHSAWRLYQPTVESDSARFRSLIYVNRKLSTSSHRQVRCNHPDLTAIKIWTADSQFLIFSVYIPPVPRQTPDEASAETTLSAIHDTILNTSQNDNYDLDLDLESIWREFPNIPTPPPCLAESHGTLCSNQPLREWLEYTQHAHKRTSAIECVFYPSYENVRSFSWTGPDPLSQDTCADDIFLYEAQYGNRRGRRRVSVLSSTS</sequence>
<evidence type="ECO:0000313" key="3">
    <source>
        <dbReference type="Proteomes" id="UP001213799"/>
    </source>
</evidence>
<dbReference type="AlphaFoldDB" id="A0AAD6GWN9"/>
<evidence type="ECO:0000256" key="1">
    <source>
        <dbReference type="SAM" id="MobiDB-lite"/>
    </source>
</evidence>
<dbReference type="InterPro" id="IPR036691">
    <property type="entry name" value="Endo/exonu/phosph_ase_sf"/>
</dbReference>
<reference evidence="2" key="1">
    <citation type="journal article" date="2023" name="IMA Fungus">
        <title>Comparative genomic study of the Penicillium genus elucidates a diverse pangenome and 15 lateral gene transfer events.</title>
        <authorList>
            <person name="Petersen C."/>
            <person name="Sorensen T."/>
            <person name="Nielsen M.R."/>
            <person name="Sondergaard T.E."/>
            <person name="Sorensen J.L."/>
            <person name="Fitzpatrick D.A."/>
            <person name="Frisvad J.C."/>
            <person name="Nielsen K.L."/>
        </authorList>
    </citation>
    <scope>NUCLEOTIDE SEQUENCE</scope>
    <source>
        <strain evidence="2">IBT 12815</strain>
    </source>
</reference>
<protein>
    <recommendedName>
        <fullName evidence="4">Endonuclease/exonuclease/phosphatase domain-containing protein</fullName>
    </recommendedName>
</protein>
<dbReference type="EMBL" id="JAQJAE010000005">
    <property type="protein sequence ID" value="KAJ5593518.1"/>
    <property type="molecule type" value="Genomic_DNA"/>
</dbReference>
<dbReference type="Gene3D" id="3.60.10.10">
    <property type="entry name" value="Endonuclease/exonuclease/phosphatase"/>
    <property type="match status" value="1"/>
</dbReference>
<proteinExistence type="predicted"/>
<organism evidence="2 3">
    <name type="scientific">Penicillium hordei</name>
    <dbReference type="NCBI Taxonomy" id="40994"/>
    <lineage>
        <taxon>Eukaryota</taxon>
        <taxon>Fungi</taxon>
        <taxon>Dikarya</taxon>
        <taxon>Ascomycota</taxon>
        <taxon>Pezizomycotina</taxon>
        <taxon>Eurotiomycetes</taxon>
        <taxon>Eurotiomycetidae</taxon>
        <taxon>Eurotiales</taxon>
        <taxon>Aspergillaceae</taxon>
        <taxon>Penicillium</taxon>
    </lineage>
</organism>
<evidence type="ECO:0000313" key="2">
    <source>
        <dbReference type="EMBL" id="KAJ5593518.1"/>
    </source>
</evidence>
<dbReference type="RefSeq" id="XP_056750144.1">
    <property type="nucleotide sequence ID" value="XM_056901476.1"/>
</dbReference>
<gene>
    <name evidence="2" type="ORF">N7537_010422</name>
</gene>
<dbReference type="Proteomes" id="UP001213799">
    <property type="component" value="Unassembled WGS sequence"/>
</dbReference>